<dbReference type="PANTHER" id="PTHR30012:SF7">
    <property type="entry name" value="PROTEIN TRANSPORT PROTEIN HOFC HOMOLOG"/>
    <property type="match status" value="1"/>
</dbReference>
<evidence type="ECO:0000256" key="5">
    <source>
        <dbReference type="ARBA" id="ARBA00022692"/>
    </source>
</evidence>
<proteinExistence type="inferred from homology"/>
<dbReference type="Pfam" id="PF00482">
    <property type="entry name" value="T2SSF"/>
    <property type="match status" value="2"/>
</dbReference>
<dbReference type="RefSeq" id="WP_066783615.1">
    <property type="nucleotide sequence ID" value="NZ_JAFMZA010000020.1"/>
</dbReference>
<dbReference type="FunFam" id="1.20.81.30:FF:000001">
    <property type="entry name" value="Type II secretion system protein F"/>
    <property type="match status" value="2"/>
</dbReference>
<dbReference type="AlphaFoldDB" id="A0A543LLF2"/>
<feature type="transmembrane region" description="Helical" evidence="8">
    <location>
        <begin position="377"/>
        <end position="398"/>
    </location>
</feature>
<evidence type="ECO:0000256" key="8">
    <source>
        <dbReference type="SAM" id="Phobius"/>
    </source>
</evidence>
<feature type="transmembrane region" description="Helical" evidence="8">
    <location>
        <begin position="224"/>
        <end position="243"/>
    </location>
</feature>
<evidence type="ECO:0000313" key="10">
    <source>
        <dbReference type="EMBL" id="TQN08041.1"/>
    </source>
</evidence>
<dbReference type="InterPro" id="IPR018076">
    <property type="entry name" value="T2SS_GspF_dom"/>
</dbReference>
<keyword evidence="6 8" id="KW-1133">Transmembrane helix</keyword>
<accession>A0A543LLF2</accession>
<dbReference type="Gene3D" id="1.20.81.30">
    <property type="entry name" value="Type II secretion system (T2SS), domain F"/>
    <property type="match status" value="2"/>
</dbReference>
<evidence type="ECO:0000259" key="9">
    <source>
        <dbReference type="Pfam" id="PF00482"/>
    </source>
</evidence>
<keyword evidence="7 8" id="KW-0472">Membrane</keyword>
<dbReference type="PANTHER" id="PTHR30012">
    <property type="entry name" value="GENERAL SECRETION PATHWAY PROTEIN"/>
    <property type="match status" value="1"/>
</dbReference>
<keyword evidence="5 8" id="KW-0812">Transmembrane</keyword>
<reference evidence="10 11" key="1">
    <citation type="submission" date="2019-06" db="EMBL/GenBank/DDBJ databases">
        <title>Genomic Encyclopedia of Archaeal and Bacterial Type Strains, Phase II (KMG-II): from individual species to whole genera.</title>
        <authorList>
            <person name="Goeker M."/>
        </authorList>
    </citation>
    <scope>NUCLEOTIDE SEQUENCE [LARGE SCALE GENOMIC DNA]</scope>
    <source>
        <strain evidence="10 11">DSM 7270</strain>
    </source>
</reference>
<keyword evidence="3" id="KW-1003">Cell membrane</keyword>
<name>A0A543LLF2_9BURK</name>
<comment type="similarity">
    <text evidence="2">Belongs to the GSP F family.</text>
</comment>
<sequence length="405" mass="44583">MATAASRDIKEFVFEWEGKDRAGKVVRGEIRAVGENQVQATLRRQGVFPTKIKKRRTRSGKKIKPKDIALFTRQLATMMKAGVPLLQSFDIVGRGNTNASVTKLLNDIRSDVETGTSLNAAFRKHPMYFDSLYCNLVEAGEAAGILEALLDRLATYMEKTEAIKSKIKSALMYPASVIIVAFVVVTVIMIFVIPAFKEVFTSFGADLPAPTLFVMGISEVFVKWWWLIFSIIGGGFYFFFQAWKRNEKMQKFMDRFLLKMPIFGALIDKSCVARWTRTLATMFAAGVPLVEALDSVGGASGNSVYATATEKIQQEVSTGTSLTVAMDNAKIFPSMVIQMCAIGEESGSIDHMLGKAADFYEAEVDEMVAGLSSLMEPIIIVFLGSLIGGIVVSMYLPIFKLGQVV</sequence>
<dbReference type="Proteomes" id="UP000316993">
    <property type="component" value="Unassembled WGS sequence"/>
</dbReference>
<comment type="caution">
    <text evidence="10">The sequence shown here is derived from an EMBL/GenBank/DDBJ whole genome shotgun (WGS) entry which is preliminary data.</text>
</comment>
<organism evidence="10 11">
    <name type="scientific">Acidovorax temperans</name>
    <dbReference type="NCBI Taxonomy" id="80878"/>
    <lineage>
        <taxon>Bacteria</taxon>
        <taxon>Pseudomonadati</taxon>
        <taxon>Pseudomonadota</taxon>
        <taxon>Betaproteobacteria</taxon>
        <taxon>Burkholderiales</taxon>
        <taxon>Comamonadaceae</taxon>
        <taxon>Acidovorax</taxon>
    </lineage>
</organism>
<feature type="transmembrane region" description="Helical" evidence="8">
    <location>
        <begin position="171"/>
        <end position="196"/>
    </location>
</feature>
<evidence type="ECO:0000256" key="3">
    <source>
        <dbReference type="ARBA" id="ARBA00022475"/>
    </source>
</evidence>
<dbReference type="GO" id="GO:0015628">
    <property type="term" value="P:protein secretion by the type II secretion system"/>
    <property type="evidence" value="ECO:0007669"/>
    <property type="project" value="TreeGrafter"/>
</dbReference>
<dbReference type="EMBL" id="VFPV01000001">
    <property type="protein sequence ID" value="TQN08041.1"/>
    <property type="molecule type" value="Genomic_DNA"/>
</dbReference>
<comment type="subcellular location">
    <subcellularLocation>
        <location evidence="1">Cell inner membrane</location>
        <topology evidence="1">Multi-pass membrane protein</topology>
    </subcellularLocation>
</comment>
<evidence type="ECO:0000256" key="1">
    <source>
        <dbReference type="ARBA" id="ARBA00004429"/>
    </source>
</evidence>
<evidence type="ECO:0000256" key="7">
    <source>
        <dbReference type="ARBA" id="ARBA00023136"/>
    </source>
</evidence>
<evidence type="ECO:0000256" key="6">
    <source>
        <dbReference type="ARBA" id="ARBA00022989"/>
    </source>
</evidence>
<keyword evidence="4" id="KW-0997">Cell inner membrane</keyword>
<evidence type="ECO:0000256" key="2">
    <source>
        <dbReference type="ARBA" id="ARBA00005745"/>
    </source>
</evidence>
<protein>
    <submittedName>
        <fullName evidence="10">Type IV pilus assembly protein PilC</fullName>
    </submittedName>
</protein>
<dbReference type="GO" id="GO:0005886">
    <property type="term" value="C:plasma membrane"/>
    <property type="evidence" value="ECO:0007669"/>
    <property type="project" value="UniProtKB-SubCell"/>
</dbReference>
<feature type="domain" description="Type II secretion system protein GspF" evidence="9">
    <location>
        <begin position="275"/>
        <end position="397"/>
    </location>
</feature>
<feature type="domain" description="Type II secretion system protein GspF" evidence="9">
    <location>
        <begin position="71"/>
        <end position="194"/>
    </location>
</feature>
<dbReference type="PRINTS" id="PR00812">
    <property type="entry name" value="BCTERIALGSPF"/>
</dbReference>
<dbReference type="InterPro" id="IPR003004">
    <property type="entry name" value="GspF/PilC"/>
</dbReference>
<dbReference type="InterPro" id="IPR042094">
    <property type="entry name" value="T2SS_GspF_sf"/>
</dbReference>
<gene>
    <name evidence="10" type="ORF">BDD18_1197</name>
</gene>
<evidence type="ECO:0000313" key="11">
    <source>
        <dbReference type="Proteomes" id="UP000316993"/>
    </source>
</evidence>
<evidence type="ECO:0000256" key="4">
    <source>
        <dbReference type="ARBA" id="ARBA00022519"/>
    </source>
</evidence>